<proteinExistence type="predicted"/>
<sequence>MLSKKAGLSSLGPYRANRVIFLSKSLISSIKKLPLVSLISFKISNSNVLLKRIATPLLLLEKEQNLDVYPHSVAQKFSTSLEECVSVKKLCCTLQNICQLSSTMEW</sequence>
<comment type="caution">
    <text evidence="1">The sequence shown here is derived from an EMBL/GenBank/DDBJ whole genome shotgun (WGS) entry which is preliminary data.</text>
</comment>
<dbReference type="EMBL" id="NSIT01000501">
    <property type="protein sequence ID" value="PJE77572.1"/>
    <property type="molecule type" value="Genomic_DNA"/>
</dbReference>
<reference evidence="1" key="1">
    <citation type="journal article" date="2017" name="Appl. Environ. Microbiol.">
        <title>Molecular characterization of an Endozoicomonas-like organism causing infection in king scallop Pecten maximus L.</title>
        <authorList>
            <person name="Cano I."/>
            <person name="van Aerle R."/>
            <person name="Ross S."/>
            <person name="Verner-Jeffreys D.W."/>
            <person name="Paley R.K."/>
            <person name="Rimmer G."/>
            <person name="Ryder D."/>
            <person name="Hooper P."/>
            <person name="Stone D."/>
            <person name="Feist S.W."/>
        </authorList>
    </citation>
    <scope>NUCLEOTIDE SEQUENCE</scope>
</reference>
<gene>
    <name evidence="1" type="ORF">CI610_03501</name>
</gene>
<dbReference type="AlphaFoldDB" id="A0A2H9T2W3"/>
<name>A0A2H9T2W3_9ZZZZ</name>
<accession>A0A2H9T2W3</accession>
<evidence type="ECO:0000313" key="1">
    <source>
        <dbReference type="EMBL" id="PJE77572.1"/>
    </source>
</evidence>
<organism evidence="1">
    <name type="scientific">invertebrate metagenome</name>
    <dbReference type="NCBI Taxonomy" id="1711999"/>
    <lineage>
        <taxon>unclassified sequences</taxon>
        <taxon>metagenomes</taxon>
        <taxon>organismal metagenomes</taxon>
    </lineage>
</organism>
<protein>
    <submittedName>
        <fullName evidence="1">Uncharacterized protein</fullName>
    </submittedName>
</protein>